<evidence type="ECO:0000313" key="2">
    <source>
        <dbReference type="Proteomes" id="UP000248926"/>
    </source>
</evidence>
<dbReference type="Proteomes" id="UP000248926">
    <property type="component" value="Unassembled WGS sequence"/>
</dbReference>
<organism evidence="1 2">
    <name type="scientific">Dyella jiangningensis</name>
    <dbReference type="NCBI Taxonomy" id="1379159"/>
    <lineage>
        <taxon>Bacteria</taxon>
        <taxon>Pseudomonadati</taxon>
        <taxon>Pseudomonadota</taxon>
        <taxon>Gammaproteobacteria</taxon>
        <taxon>Lysobacterales</taxon>
        <taxon>Rhodanobacteraceae</taxon>
        <taxon>Dyella</taxon>
    </lineage>
</organism>
<comment type="caution">
    <text evidence="1">The sequence shown here is derived from an EMBL/GenBank/DDBJ whole genome shotgun (WGS) entry which is preliminary data.</text>
</comment>
<name>A0A328P5G9_9GAMM</name>
<dbReference type="OrthoDB" id="9794575at2"/>
<keyword evidence="2" id="KW-1185">Reference proteome</keyword>
<evidence type="ECO:0000313" key="1">
    <source>
        <dbReference type="EMBL" id="RAO76266.1"/>
    </source>
</evidence>
<accession>A0A328P5G9</accession>
<dbReference type="SUPFAM" id="SSF53756">
    <property type="entry name" value="UDP-Glycosyltransferase/glycogen phosphorylase"/>
    <property type="match status" value="1"/>
</dbReference>
<dbReference type="Gene3D" id="3.40.50.2000">
    <property type="entry name" value="Glycogen Phosphorylase B"/>
    <property type="match status" value="1"/>
</dbReference>
<reference evidence="1 2" key="1">
    <citation type="journal article" date="2018" name="Genet. Mol. Biol.">
        <title>The genome sequence of Dyella jiangningensis FCAV SCS01 from a lignocellulose-decomposing microbial consortium metagenome reveals potential for biotechnological applications.</title>
        <authorList>
            <person name="Desiderato J.G."/>
            <person name="Alvarenga D.O."/>
            <person name="Constancio M.T.L."/>
            <person name="Alves L.M.C."/>
            <person name="Varani A.M."/>
        </authorList>
    </citation>
    <scope>NUCLEOTIDE SEQUENCE [LARGE SCALE GENOMIC DNA]</scope>
    <source>
        <strain evidence="1 2">FCAV SCS01</strain>
    </source>
</reference>
<gene>
    <name evidence="1" type="ORF">CA260_11275</name>
</gene>
<dbReference type="AlphaFoldDB" id="A0A328P5G9"/>
<sequence length="424" mass="45344">MPKINLFVFAAHHLSSNVAAERFKGLLKYLDPAKYRIFIFARQASSAAPLKMESQHAGMRVIALPGQCVGSESSVPASLLTMASAFVRPLPFLVPRGFAGRTWLMQALTEADRLCAERVAAGESCVAIGTYSPIDSLIAAASLASRYGIGCMQDFRDGLVFEALGKPGWLRNLVRTQIERRVVDISGLVTSVSGPLVEDFQRRYPDKTVKVLPNGYDPADFERLAGDADGVGRATAIMAEHVPPGATLIGHFGRIGASDSSASVTLEHFIDTLNQCSDITTGKQVMFVGELTPSERASIERARFPVCVVPPVERTVALQLMKRCSKLLLLTGSRVSCATGKLFDYLATGVDVVCVTQVRNAATVILAETGAGRTLLTGGGQTNAATLRDALFGPGDGARHDISAYSRVVQAGLLDNWISRMVTA</sequence>
<dbReference type="GO" id="GO:0016740">
    <property type="term" value="F:transferase activity"/>
    <property type="evidence" value="ECO:0007669"/>
    <property type="project" value="UniProtKB-KW"/>
</dbReference>
<keyword evidence="1" id="KW-0808">Transferase</keyword>
<protein>
    <submittedName>
        <fullName evidence="1">Glycosyl transferase</fullName>
    </submittedName>
</protein>
<dbReference type="EMBL" id="NFZS01000002">
    <property type="protein sequence ID" value="RAO76266.1"/>
    <property type="molecule type" value="Genomic_DNA"/>
</dbReference>
<proteinExistence type="predicted"/>